<gene>
    <name evidence="2" type="ORF">TRFO_03820</name>
</gene>
<sequence>MESTDDKWISDNLSYAQTLNLFKETNQEGQRIFTRIIDYFNFISARFNKFIEDESLRSLPHISVDSHRASIMPNKSKPLVPGFMTSSPTPGTRQSVDIMPSSPTSRDSPTYQTAQLCQIQPFRVAAEKLKTEYIPYLVQLRQDYFKKMMGVTEKASGALKSLQESKDRRKSAYEIYCQAGENLKAAYDSKSPELEILKRSFLEAQKNAVDTHTHMNEVTAQTAMKMESAITEFEDIERWRSDSFKDIMKRFSDWLGMLGGEVKKGNSYFDQLLQLVPNDEDLEKNMNVSELPVPAADVDYQIVPLSLLFSKFLPADEIFKNEIKNGGRLFRVKEDCPAHGQFLNVVAGEIIVSLSMSGNNILAKDINDCEGLVPTRAVEPL</sequence>
<protein>
    <recommendedName>
        <fullName evidence="4">F-BAR domain-containing protein</fullName>
    </recommendedName>
</protein>
<dbReference type="Proteomes" id="UP000179807">
    <property type="component" value="Unassembled WGS sequence"/>
</dbReference>
<dbReference type="VEuPathDB" id="TrichDB:TRFO_03820"/>
<feature type="compositionally biased region" description="Polar residues" evidence="1">
    <location>
        <begin position="84"/>
        <end position="109"/>
    </location>
</feature>
<dbReference type="InterPro" id="IPR027267">
    <property type="entry name" value="AH/BAR_dom_sf"/>
</dbReference>
<dbReference type="GeneID" id="94826241"/>
<proteinExistence type="predicted"/>
<evidence type="ECO:0000313" key="3">
    <source>
        <dbReference type="Proteomes" id="UP000179807"/>
    </source>
</evidence>
<dbReference type="RefSeq" id="XP_068364764.1">
    <property type="nucleotide sequence ID" value="XM_068491537.1"/>
</dbReference>
<evidence type="ECO:0000313" key="2">
    <source>
        <dbReference type="EMBL" id="OHT11628.1"/>
    </source>
</evidence>
<dbReference type="EMBL" id="MLAK01000582">
    <property type="protein sequence ID" value="OHT11628.1"/>
    <property type="molecule type" value="Genomic_DNA"/>
</dbReference>
<keyword evidence="3" id="KW-1185">Reference proteome</keyword>
<name>A0A1J4KPA2_9EUKA</name>
<evidence type="ECO:0000256" key="1">
    <source>
        <dbReference type="SAM" id="MobiDB-lite"/>
    </source>
</evidence>
<comment type="caution">
    <text evidence="2">The sequence shown here is derived from an EMBL/GenBank/DDBJ whole genome shotgun (WGS) entry which is preliminary data.</text>
</comment>
<dbReference type="Gene3D" id="1.20.1270.60">
    <property type="entry name" value="Arfaptin homology (AH) domain/BAR domain"/>
    <property type="match status" value="1"/>
</dbReference>
<evidence type="ECO:0008006" key="4">
    <source>
        <dbReference type="Google" id="ProtNLM"/>
    </source>
</evidence>
<dbReference type="AlphaFoldDB" id="A0A1J4KPA2"/>
<accession>A0A1J4KPA2</accession>
<dbReference type="SUPFAM" id="SSF103657">
    <property type="entry name" value="BAR/IMD domain-like"/>
    <property type="match status" value="1"/>
</dbReference>
<organism evidence="2 3">
    <name type="scientific">Tritrichomonas foetus</name>
    <dbReference type="NCBI Taxonomy" id="1144522"/>
    <lineage>
        <taxon>Eukaryota</taxon>
        <taxon>Metamonada</taxon>
        <taxon>Parabasalia</taxon>
        <taxon>Tritrichomonadida</taxon>
        <taxon>Tritrichomonadidae</taxon>
        <taxon>Tritrichomonas</taxon>
    </lineage>
</organism>
<reference evidence="2" key="1">
    <citation type="submission" date="2016-10" db="EMBL/GenBank/DDBJ databases">
        <authorList>
            <person name="Benchimol M."/>
            <person name="Almeida L.G."/>
            <person name="Vasconcelos A.T."/>
            <person name="Perreira-Neves A."/>
            <person name="Rosa I.A."/>
            <person name="Tasca T."/>
            <person name="Bogo M.R."/>
            <person name="de Souza W."/>
        </authorList>
    </citation>
    <scope>NUCLEOTIDE SEQUENCE [LARGE SCALE GENOMIC DNA]</scope>
    <source>
        <strain evidence="2">K</strain>
    </source>
</reference>
<feature type="region of interest" description="Disordered" evidence="1">
    <location>
        <begin position="75"/>
        <end position="109"/>
    </location>
</feature>